<evidence type="ECO:0000313" key="1">
    <source>
        <dbReference type="EMBL" id="OCK82093.1"/>
    </source>
</evidence>
<gene>
    <name evidence="1" type="ORF">K432DRAFT_473430</name>
</gene>
<proteinExistence type="predicted"/>
<dbReference type="AlphaFoldDB" id="A0A8E2EEH1"/>
<evidence type="ECO:0000313" key="2">
    <source>
        <dbReference type="Proteomes" id="UP000250266"/>
    </source>
</evidence>
<protein>
    <submittedName>
        <fullName evidence="1">Uncharacterized protein</fullName>
    </submittedName>
</protein>
<dbReference type="EMBL" id="KV744899">
    <property type="protein sequence ID" value="OCK82093.1"/>
    <property type="molecule type" value="Genomic_DNA"/>
</dbReference>
<keyword evidence="2" id="KW-1185">Reference proteome</keyword>
<dbReference type="Proteomes" id="UP000250266">
    <property type="component" value="Unassembled WGS sequence"/>
</dbReference>
<accession>A0A8E2EEH1</accession>
<sequence>MTAEVAGLLRAVLVGRRARGSGCRTLIKSGCPDSAVPATVDGAPWIYGPTCDWKDCCTICGSASSRPTAAKVVVLFVSSDGDVFSLCVMGFGRRGRNRTIQYVAIASIARGCCAPACAFASAAHNS</sequence>
<reference evidence="1 2" key="1">
    <citation type="journal article" date="2016" name="Nat. Commun.">
        <title>Ectomycorrhizal ecology is imprinted in the genome of the dominant symbiotic fungus Cenococcum geophilum.</title>
        <authorList>
            <consortium name="DOE Joint Genome Institute"/>
            <person name="Peter M."/>
            <person name="Kohler A."/>
            <person name="Ohm R.A."/>
            <person name="Kuo A."/>
            <person name="Krutzmann J."/>
            <person name="Morin E."/>
            <person name="Arend M."/>
            <person name="Barry K.W."/>
            <person name="Binder M."/>
            <person name="Choi C."/>
            <person name="Clum A."/>
            <person name="Copeland A."/>
            <person name="Grisel N."/>
            <person name="Haridas S."/>
            <person name="Kipfer T."/>
            <person name="LaButti K."/>
            <person name="Lindquist E."/>
            <person name="Lipzen A."/>
            <person name="Maire R."/>
            <person name="Meier B."/>
            <person name="Mihaltcheva S."/>
            <person name="Molinier V."/>
            <person name="Murat C."/>
            <person name="Poggeler S."/>
            <person name="Quandt C.A."/>
            <person name="Sperisen C."/>
            <person name="Tritt A."/>
            <person name="Tisserant E."/>
            <person name="Crous P.W."/>
            <person name="Henrissat B."/>
            <person name="Nehls U."/>
            <person name="Egli S."/>
            <person name="Spatafora J.W."/>
            <person name="Grigoriev I.V."/>
            <person name="Martin F.M."/>
        </authorList>
    </citation>
    <scope>NUCLEOTIDE SEQUENCE [LARGE SCALE GENOMIC DNA]</scope>
    <source>
        <strain evidence="1 2">CBS 459.81</strain>
    </source>
</reference>
<organism evidence="1 2">
    <name type="scientific">Lepidopterella palustris CBS 459.81</name>
    <dbReference type="NCBI Taxonomy" id="1314670"/>
    <lineage>
        <taxon>Eukaryota</taxon>
        <taxon>Fungi</taxon>
        <taxon>Dikarya</taxon>
        <taxon>Ascomycota</taxon>
        <taxon>Pezizomycotina</taxon>
        <taxon>Dothideomycetes</taxon>
        <taxon>Pleosporomycetidae</taxon>
        <taxon>Mytilinidiales</taxon>
        <taxon>Argynnaceae</taxon>
        <taxon>Lepidopterella</taxon>
    </lineage>
</organism>
<name>A0A8E2EEH1_9PEZI</name>